<dbReference type="EMBL" id="OE843731">
    <property type="protein sequence ID" value="CAD7603789.1"/>
    <property type="molecule type" value="Genomic_DNA"/>
</dbReference>
<evidence type="ECO:0000313" key="1">
    <source>
        <dbReference type="EMBL" id="CAD7603789.1"/>
    </source>
</evidence>
<gene>
    <name evidence="1" type="ORF">TGEB3V08_LOCUS8916</name>
</gene>
<protein>
    <submittedName>
        <fullName evidence="1">Uncharacterized protein</fullName>
    </submittedName>
</protein>
<name>A0A7R9PPU2_TIMGE</name>
<reference evidence="1" key="1">
    <citation type="submission" date="2020-11" db="EMBL/GenBank/DDBJ databases">
        <authorList>
            <person name="Tran Van P."/>
        </authorList>
    </citation>
    <scope>NUCLEOTIDE SEQUENCE</scope>
</reference>
<proteinExistence type="predicted"/>
<sequence length="57" mass="6683">MSDHSNGHQCKIVRRRRWEPLLASHLKQIVSLMIQMKTLNCWVDLEATSMSCKEVNE</sequence>
<accession>A0A7R9PPU2</accession>
<dbReference type="AlphaFoldDB" id="A0A7R9PPU2"/>
<organism evidence="1">
    <name type="scientific">Timema genevievae</name>
    <name type="common">Walking stick</name>
    <dbReference type="NCBI Taxonomy" id="629358"/>
    <lineage>
        <taxon>Eukaryota</taxon>
        <taxon>Metazoa</taxon>
        <taxon>Ecdysozoa</taxon>
        <taxon>Arthropoda</taxon>
        <taxon>Hexapoda</taxon>
        <taxon>Insecta</taxon>
        <taxon>Pterygota</taxon>
        <taxon>Neoptera</taxon>
        <taxon>Polyneoptera</taxon>
        <taxon>Phasmatodea</taxon>
        <taxon>Timematodea</taxon>
        <taxon>Timematoidea</taxon>
        <taxon>Timematidae</taxon>
        <taxon>Timema</taxon>
    </lineage>
</organism>